<dbReference type="PROSITE" id="PS51892">
    <property type="entry name" value="SUBTILASE"/>
    <property type="match status" value="1"/>
</dbReference>
<comment type="caution">
    <text evidence="4">Lacks conserved residue(s) required for the propagation of feature annotation.</text>
</comment>
<evidence type="ECO:0000256" key="4">
    <source>
        <dbReference type="PROSITE-ProRule" id="PRU01240"/>
    </source>
</evidence>
<dbReference type="InterPro" id="IPR045051">
    <property type="entry name" value="SBT"/>
</dbReference>
<dbReference type="AlphaFoldDB" id="W9S250"/>
<dbReference type="GO" id="GO:0004252">
    <property type="term" value="F:serine-type endopeptidase activity"/>
    <property type="evidence" value="ECO:0007669"/>
    <property type="project" value="InterPro"/>
</dbReference>
<keyword evidence="3" id="KW-0732">Signal</keyword>
<keyword evidence="5" id="KW-0378">Hydrolase</keyword>
<organism evidence="5 6">
    <name type="scientific">Morus notabilis</name>
    <dbReference type="NCBI Taxonomy" id="981085"/>
    <lineage>
        <taxon>Eukaryota</taxon>
        <taxon>Viridiplantae</taxon>
        <taxon>Streptophyta</taxon>
        <taxon>Embryophyta</taxon>
        <taxon>Tracheophyta</taxon>
        <taxon>Spermatophyta</taxon>
        <taxon>Magnoliopsida</taxon>
        <taxon>eudicotyledons</taxon>
        <taxon>Gunneridae</taxon>
        <taxon>Pentapetalae</taxon>
        <taxon>rosids</taxon>
        <taxon>fabids</taxon>
        <taxon>Rosales</taxon>
        <taxon>Moraceae</taxon>
        <taxon>Moreae</taxon>
        <taxon>Morus</taxon>
    </lineage>
</organism>
<evidence type="ECO:0000256" key="2">
    <source>
        <dbReference type="ARBA" id="ARBA00011073"/>
    </source>
</evidence>
<accession>W9S250</accession>
<dbReference type="InterPro" id="IPR036852">
    <property type="entry name" value="Peptidase_S8/S53_dom_sf"/>
</dbReference>
<keyword evidence="5" id="KW-0645">Protease</keyword>
<evidence type="ECO:0000256" key="3">
    <source>
        <dbReference type="ARBA" id="ARBA00022729"/>
    </source>
</evidence>
<dbReference type="Gene3D" id="3.40.50.200">
    <property type="entry name" value="Peptidase S8/S53 domain"/>
    <property type="match status" value="1"/>
</dbReference>
<name>W9S250_9ROSA</name>
<evidence type="ECO:0000313" key="5">
    <source>
        <dbReference type="EMBL" id="EXC04836.1"/>
    </source>
</evidence>
<keyword evidence="6" id="KW-1185">Reference proteome</keyword>
<gene>
    <name evidence="5" type="ORF">L484_010264</name>
</gene>
<proteinExistence type="inferred from homology"/>
<reference evidence="6" key="1">
    <citation type="submission" date="2013-01" db="EMBL/GenBank/DDBJ databases">
        <title>Draft Genome Sequence of a Mulberry Tree, Morus notabilis C.K. Schneid.</title>
        <authorList>
            <person name="He N."/>
            <person name="Zhao S."/>
        </authorList>
    </citation>
    <scope>NUCLEOTIDE SEQUENCE</scope>
</reference>
<evidence type="ECO:0000256" key="1">
    <source>
        <dbReference type="ARBA" id="ARBA00004613"/>
    </source>
</evidence>
<dbReference type="GO" id="GO:0005576">
    <property type="term" value="C:extracellular region"/>
    <property type="evidence" value="ECO:0007669"/>
    <property type="project" value="UniProtKB-SubCell"/>
</dbReference>
<dbReference type="GO" id="GO:0006508">
    <property type="term" value="P:proteolysis"/>
    <property type="evidence" value="ECO:0007669"/>
    <property type="project" value="UniProtKB-KW"/>
</dbReference>
<sequence length="75" mass="8028">MSLGGRHAKEYHSDNFAIAAFAATEHGILISASAGNSGPHAQTLANYAHWMTTIGARTIITRKEQICMIIGNDIC</sequence>
<protein>
    <submittedName>
        <fullName evidence="5">Subtilisin-like protease</fullName>
    </submittedName>
</protein>
<dbReference type="SUPFAM" id="SSF52743">
    <property type="entry name" value="Subtilisin-like"/>
    <property type="match status" value="1"/>
</dbReference>
<comment type="similarity">
    <text evidence="2 4">Belongs to the peptidase S8 family.</text>
</comment>
<dbReference type="EMBL" id="KE345511">
    <property type="protein sequence ID" value="EXC04836.1"/>
    <property type="molecule type" value="Genomic_DNA"/>
</dbReference>
<evidence type="ECO:0000313" key="6">
    <source>
        <dbReference type="Proteomes" id="UP000030645"/>
    </source>
</evidence>
<dbReference type="Proteomes" id="UP000030645">
    <property type="component" value="Unassembled WGS sequence"/>
</dbReference>
<comment type="subcellular location">
    <subcellularLocation>
        <location evidence="1">Secreted</location>
    </subcellularLocation>
</comment>
<dbReference type="PANTHER" id="PTHR10795">
    <property type="entry name" value="PROPROTEIN CONVERTASE SUBTILISIN/KEXIN"/>
    <property type="match status" value="1"/>
</dbReference>
<dbReference type="STRING" id="981085.W9S250"/>